<evidence type="ECO:0000256" key="2">
    <source>
        <dbReference type="ARBA" id="ARBA00022857"/>
    </source>
</evidence>
<feature type="binding site" evidence="5">
    <location>
        <position position="109"/>
    </location>
    <ligand>
        <name>substrate</name>
    </ligand>
</feature>
<dbReference type="InterPro" id="IPR020471">
    <property type="entry name" value="AKR"/>
</dbReference>
<sequence>MTTVKLSSGKEIPIMGLGTINQPDKIGEVIKDAIEIGYRHFDCAGGYLNEKAIGDALQELIKNGKIKREEIWITSKLWNIYHDPKDVIEICKKSIKDLQCEYLDLYLMHWPLAWFKNEKEDLAPMEEDNKTIKTVDIPLIETWKAMESLVDQGLVKSIGVSNFTEKHIEEIFDQAKIKPAMNQIENHPYLAQNELVSYCKSKGINITAYSPLGTAHLKRPEDPVLLKDPVILQMAQDLNVSPAQIVLKWNMIRGVIVIPRSSSKNHLLDNFNALNLKLSDEQFKAISDLDKHFRFIRPLDLWGIDVFDEKK</sequence>
<evidence type="ECO:0000256" key="6">
    <source>
        <dbReference type="PIRSR" id="PIRSR000097-3"/>
    </source>
</evidence>
<dbReference type="Proteomes" id="UP001149090">
    <property type="component" value="Unassembled WGS sequence"/>
</dbReference>
<evidence type="ECO:0000256" key="3">
    <source>
        <dbReference type="ARBA" id="ARBA00023002"/>
    </source>
</evidence>
<name>A0A9Q0L812_ANAIG</name>
<comment type="caution">
    <text evidence="8">The sequence shown here is derived from an EMBL/GenBank/DDBJ whole genome shotgun (WGS) entry which is preliminary data.</text>
</comment>
<dbReference type="InterPro" id="IPR036812">
    <property type="entry name" value="NAD(P)_OxRdtase_dom_sf"/>
</dbReference>
<dbReference type="Gene3D" id="3.20.20.100">
    <property type="entry name" value="NADP-dependent oxidoreductase domain"/>
    <property type="match status" value="1"/>
</dbReference>
<comment type="similarity">
    <text evidence="1">Belongs to the aldo/keto reductase family.</text>
</comment>
<dbReference type="PROSITE" id="PS00798">
    <property type="entry name" value="ALDOKETO_REDUCTASE_1"/>
    <property type="match status" value="1"/>
</dbReference>
<evidence type="ECO:0000256" key="4">
    <source>
        <dbReference type="PIRSR" id="PIRSR000097-1"/>
    </source>
</evidence>
<feature type="active site" description="Proton donor" evidence="4">
    <location>
        <position position="47"/>
    </location>
</feature>
<keyword evidence="3" id="KW-0560">Oxidoreductase</keyword>
<reference evidence="8" key="1">
    <citation type="submission" date="2022-10" db="EMBL/GenBank/DDBJ databases">
        <title>Novel sulphate-reducing endosymbionts in the free-living metamonad Anaeramoeba.</title>
        <authorList>
            <person name="Jerlstrom-Hultqvist J."/>
            <person name="Cepicka I."/>
            <person name="Gallot-Lavallee L."/>
            <person name="Salas-Leiva D."/>
            <person name="Curtis B.A."/>
            <person name="Zahonova K."/>
            <person name="Pipaliya S."/>
            <person name="Dacks J."/>
            <person name="Roger A.J."/>
        </authorList>
    </citation>
    <scope>NUCLEOTIDE SEQUENCE</scope>
    <source>
        <strain evidence="8">BMAN</strain>
    </source>
</reference>
<dbReference type="OrthoDB" id="416253at2759"/>
<dbReference type="Pfam" id="PF00248">
    <property type="entry name" value="Aldo_ket_red"/>
    <property type="match status" value="1"/>
</dbReference>
<feature type="site" description="Lowers pKa of active site Tyr" evidence="6">
    <location>
        <position position="76"/>
    </location>
</feature>
<accession>A0A9Q0L812</accession>
<dbReference type="GO" id="GO:0016491">
    <property type="term" value="F:oxidoreductase activity"/>
    <property type="evidence" value="ECO:0007669"/>
    <property type="project" value="UniProtKB-KW"/>
</dbReference>
<protein>
    <recommendedName>
        <fullName evidence="7">NADP-dependent oxidoreductase domain-containing protein</fullName>
    </recommendedName>
</protein>
<organism evidence="8 9">
    <name type="scientific">Anaeramoeba ignava</name>
    <name type="common">Anaerobic marine amoeba</name>
    <dbReference type="NCBI Taxonomy" id="1746090"/>
    <lineage>
        <taxon>Eukaryota</taxon>
        <taxon>Metamonada</taxon>
        <taxon>Anaeramoebidae</taxon>
        <taxon>Anaeramoeba</taxon>
    </lineage>
</organism>
<feature type="domain" description="NADP-dependent oxidoreductase" evidence="7">
    <location>
        <begin position="21"/>
        <end position="290"/>
    </location>
</feature>
<keyword evidence="9" id="KW-1185">Reference proteome</keyword>
<dbReference type="SUPFAM" id="SSF51430">
    <property type="entry name" value="NAD(P)-linked oxidoreductase"/>
    <property type="match status" value="1"/>
</dbReference>
<keyword evidence="2" id="KW-0521">NADP</keyword>
<gene>
    <name evidence="8" type="ORF">M0811_02976</name>
</gene>
<evidence type="ECO:0000313" key="9">
    <source>
        <dbReference type="Proteomes" id="UP001149090"/>
    </source>
</evidence>
<evidence type="ECO:0000256" key="5">
    <source>
        <dbReference type="PIRSR" id="PIRSR000097-2"/>
    </source>
</evidence>
<evidence type="ECO:0000313" key="8">
    <source>
        <dbReference type="EMBL" id="KAJ5067786.1"/>
    </source>
</evidence>
<dbReference type="OMA" id="DMYLVHT"/>
<dbReference type="PANTHER" id="PTHR11732">
    <property type="entry name" value="ALDO/KETO REDUCTASE"/>
    <property type="match status" value="1"/>
</dbReference>
<dbReference type="FunFam" id="3.20.20.100:FF:000006">
    <property type="entry name" value="Aldo-keto reductase family 1 member A1"/>
    <property type="match status" value="1"/>
</dbReference>
<proteinExistence type="inferred from homology"/>
<dbReference type="InterPro" id="IPR023210">
    <property type="entry name" value="NADP_OxRdtase_dom"/>
</dbReference>
<dbReference type="PIRSF" id="PIRSF000097">
    <property type="entry name" value="AKR"/>
    <property type="match status" value="1"/>
</dbReference>
<evidence type="ECO:0000259" key="7">
    <source>
        <dbReference type="Pfam" id="PF00248"/>
    </source>
</evidence>
<evidence type="ECO:0000256" key="1">
    <source>
        <dbReference type="ARBA" id="ARBA00007905"/>
    </source>
</evidence>
<dbReference type="AlphaFoldDB" id="A0A9Q0L812"/>
<dbReference type="InterPro" id="IPR018170">
    <property type="entry name" value="Aldo/ket_reductase_CS"/>
</dbReference>
<dbReference type="PROSITE" id="PS00062">
    <property type="entry name" value="ALDOKETO_REDUCTASE_2"/>
    <property type="match status" value="1"/>
</dbReference>
<dbReference type="PRINTS" id="PR00069">
    <property type="entry name" value="ALDKETRDTASE"/>
</dbReference>
<dbReference type="EMBL" id="JAPDFW010000125">
    <property type="protein sequence ID" value="KAJ5067786.1"/>
    <property type="molecule type" value="Genomic_DNA"/>
</dbReference>